<organism evidence="2 3">
    <name type="scientific">Helicostylum pulchrum</name>
    <dbReference type="NCBI Taxonomy" id="562976"/>
    <lineage>
        <taxon>Eukaryota</taxon>
        <taxon>Fungi</taxon>
        <taxon>Fungi incertae sedis</taxon>
        <taxon>Mucoromycota</taxon>
        <taxon>Mucoromycotina</taxon>
        <taxon>Mucoromycetes</taxon>
        <taxon>Mucorales</taxon>
        <taxon>Mucorineae</taxon>
        <taxon>Mucoraceae</taxon>
        <taxon>Helicostylum</taxon>
    </lineage>
</organism>
<dbReference type="InterPro" id="IPR036047">
    <property type="entry name" value="F-box-like_dom_sf"/>
</dbReference>
<dbReference type="Pfam" id="PF12937">
    <property type="entry name" value="F-box-like"/>
    <property type="match status" value="1"/>
</dbReference>
<feature type="domain" description="F-box" evidence="1">
    <location>
        <begin position="1"/>
        <end position="42"/>
    </location>
</feature>
<dbReference type="SUPFAM" id="SSF81383">
    <property type="entry name" value="F-box domain"/>
    <property type="match status" value="1"/>
</dbReference>
<protein>
    <recommendedName>
        <fullName evidence="1">F-box domain-containing protein</fullName>
    </recommendedName>
</protein>
<dbReference type="InterPro" id="IPR001810">
    <property type="entry name" value="F-box_dom"/>
</dbReference>
<dbReference type="Gene3D" id="1.20.1280.50">
    <property type="match status" value="1"/>
</dbReference>
<comment type="caution">
    <text evidence="2">The sequence shown here is derived from an EMBL/GenBank/DDBJ whole genome shotgun (WGS) entry which is preliminary data.</text>
</comment>
<evidence type="ECO:0000313" key="3">
    <source>
        <dbReference type="Proteomes" id="UP001476247"/>
    </source>
</evidence>
<name>A0ABP9XPZ4_9FUNG</name>
<dbReference type="PROSITE" id="PS50181">
    <property type="entry name" value="FBOX"/>
    <property type="match status" value="1"/>
</dbReference>
<evidence type="ECO:0000259" key="1">
    <source>
        <dbReference type="PROSITE" id="PS50181"/>
    </source>
</evidence>
<dbReference type="Proteomes" id="UP001476247">
    <property type="component" value="Unassembled WGS sequence"/>
</dbReference>
<reference evidence="2 3" key="1">
    <citation type="submission" date="2024-04" db="EMBL/GenBank/DDBJ databases">
        <title>genome sequences of Mucor flavus KT1a and Helicostylum pulchrum KT1b strains isolation_sourced from the surface of a dry-aged beef.</title>
        <authorList>
            <person name="Toyotome T."/>
            <person name="Hosono M."/>
            <person name="Torimaru M."/>
            <person name="Fukuda K."/>
            <person name="Mikami N."/>
        </authorList>
    </citation>
    <scope>NUCLEOTIDE SEQUENCE [LARGE SCALE GENOMIC DNA]</scope>
    <source>
        <strain evidence="2 3">KT1b</strain>
    </source>
</reference>
<dbReference type="CDD" id="cd09917">
    <property type="entry name" value="F-box_SF"/>
    <property type="match status" value="1"/>
</dbReference>
<sequence>MNLPNEIYLQIFNLLDKPTIINCVTVCKDWTLPAFRVYYKDITINEDDDALVASVYYEECFKYCLWILPLDGKKLFVTFVNVSANYIEYIVKYLPQSVECLDIIINEIDLYDWIDEVGIDNALKLAEFMRKLSSAFLEWLSCAASFSDFRSVHNFMKFSGEYLSFYHGLNYADLFDDSGEEPVLELAVPDRTISVVGLKVINDFSFLMCIRHTELAFKLLKYSLINCPHLQSLAIIDLHSPPQEYILSTNSIDVFRKGVKKYDPSTVLTGTSKVVKLKGFIPSQECLDLLSCYLPDIQILTCGIGRRGRSNDSEVPQNYVVDLTQFKSLQKSPLMLFF</sequence>
<keyword evidence="3" id="KW-1185">Reference proteome</keyword>
<evidence type="ECO:0000313" key="2">
    <source>
        <dbReference type="EMBL" id="GAA5796859.1"/>
    </source>
</evidence>
<proteinExistence type="predicted"/>
<gene>
    <name evidence="2" type="ORF">HPULCUR_002237</name>
</gene>
<accession>A0ABP9XPZ4</accession>
<dbReference type="EMBL" id="BAABUJ010000007">
    <property type="protein sequence ID" value="GAA5796859.1"/>
    <property type="molecule type" value="Genomic_DNA"/>
</dbReference>